<name>A0ABQ9IAV7_9NEOP</name>
<feature type="region of interest" description="Disordered" evidence="1">
    <location>
        <begin position="1"/>
        <end position="30"/>
    </location>
</feature>
<evidence type="ECO:0000313" key="4">
    <source>
        <dbReference type="Proteomes" id="UP001159363"/>
    </source>
</evidence>
<dbReference type="PANTHER" id="PTHR46599:SF3">
    <property type="entry name" value="PIGGYBAC TRANSPOSABLE ELEMENT-DERIVED PROTEIN 4"/>
    <property type="match status" value="1"/>
</dbReference>
<evidence type="ECO:0000256" key="1">
    <source>
        <dbReference type="SAM" id="MobiDB-lite"/>
    </source>
</evidence>
<reference evidence="3 4" key="1">
    <citation type="submission" date="2023-02" db="EMBL/GenBank/DDBJ databases">
        <title>LHISI_Scaffold_Assembly.</title>
        <authorList>
            <person name="Stuart O.P."/>
            <person name="Cleave R."/>
            <person name="Magrath M.J.L."/>
            <person name="Mikheyev A.S."/>
        </authorList>
    </citation>
    <scope>NUCLEOTIDE SEQUENCE [LARGE SCALE GENOMIC DNA]</scope>
    <source>
        <strain evidence="3">Daus_M_001</strain>
        <tissue evidence="3">Leg muscle</tissue>
    </source>
</reference>
<gene>
    <name evidence="3" type="ORF">PR048_006406</name>
</gene>
<feature type="compositionally biased region" description="Low complexity" evidence="1">
    <location>
        <begin position="85"/>
        <end position="97"/>
    </location>
</feature>
<dbReference type="Proteomes" id="UP001159363">
    <property type="component" value="Chromosome 2"/>
</dbReference>
<evidence type="ECO:0000259" key="2">
    <source>
        <dbReference type="Pfam" id="PF13843"/>
    </source>
</evidence>
<evidence type="ECO:0000313" key="3">
    <source>
        <dbReference type="EMBL" id="KAJ8893805.1"/>
    </source>
</evidence>
<feature type="domain" description="PiggyBac transposable element-derived protein" evidence="2">
    <location>
        <begin position="1"/>
        <end position="71"/>
    </location>
</feature>
<feature type="region of interest" description="Disordered" evidence="1">
    <location>
        <begin position="76"/>
        <end position="115"/>
    </location>
</feature>
<keyword evidence="4" id="KW-1185">Reference proteome</keyword>
<feature type="compositionally biased region" description="Polar residues" evidence="1">
    <location>
        <begin position="18"/>
        <end position="27"/>
    </location>
</feature>
<feature type="compositionally biased region" description="Basic and acidic residues" evidence="1">
    <location>
        <begin position="103"/>
        <end position="115"/>
    </location>
</feature>
<dbReference type="EMBL" id="JARBHB010000002">
    <property type="protein sequence ID" value="KAJ8893805.1"/>
    <property type="molecule type" value="Genomic_DNA"/>
</dbReference>
<sequence length="159" mass="18281">MDNYYNSTKLSKDRHAKQTSTCGTIRTNRGLPKEFKQQSSSLQRGEVTFTREGSVLLIEWRDKRYMQSVSRHLIQQDDIPEIPQSHSSTSSNISSTSGLVTPPRRDPSKDPPYRLDGKRKAHVLLHFPATKTDNTLTRRCSVCLKNCKVSETRWFLQKV</sequence>
<dbReference type="InterPro" id="IPR029526">
    <property type="entry name" value="PGBD"/>
</dbReference>
<dbReference type="Pfam" id="PF13843">
    <property type="entry name" value="DDE_Tnp_1_7"/>
    <property type="match status" value="1"/>
</dbReference>
<comment type="caution">
    <text evidence="3">The sequence shown here is derived from an EMBL/GenBank/DDBJ whole genome shotgun (WGS) entry which is preliminary data.</text>
</comment>
<accession>A0ABQ9IAV7</accession>
<organism evidence="3 4">
    <name type="scientific">Dryococelus australis</name>
    <dbReference type="NCBI Taxonomy" id="614101"/>
    <lineage>
        <taxon>Eukaryota</taxon>
        <taxon>Metazoa</taxon>
        <taxon>Ecdysozoa</taxon>
        <taxon>Arthropoda</taxon>
        <taxon>Hexapoda</taxon>
        <taxon>Insecta</taxon>
        <taxon>Pterygota</taxon>
        <taxon>Neoptera</taxon>
        <taxon>Polyneoptera</taxon>
        <taxon>Phasmatodea</taxon>
        <taxon>Verophasmatodea</taxon>
        <taxon>Anareolatae</taxon>
        <taxon>Phasmatidae</taxon>
        <taxon>Eurycanthinae</taxon>
        <taxon>Dryococelus</taxon>
    </lineage>
</organism>
<protein>
    <recommendedName>
        <fullName evidence="2">PiggyBac transposable element-derived protein domain-containing protein</fullName>
    </recommendedName>
</protein>
<proteinExistence type="predicted"/>
<dbReference type="PANTHER" id="PTHR46599">
    <property type="entry name" value="PIGGYBAC TRANSPOSABLE ELEMENT-DERIVED PROTEIN 4"/>
    <property type="match status" value="1"/>
</dbReference>